<evidence type="ECO:0000313" key="8">
    <source>
        <dbReference type="EMBL" id="CAB4200598.1"/>
    </source>
</evidence>
<evidence type="ECO:0000313" key="9">
    <source>
        <dbReference type="EMBL" id="CAB4213147.1"/>
    </source>
</evidence>
<dbReference type="EMBL" id="LR796762">
    <property type="protein sequence ID" value="CAB4164543.1"/>
    <property type="molecule type" value="Genomic_DNA"/>
</dbReference>
<gene>
    <name evidence="6" type="ORF">UFOVP1002_127</name>
    <name evidence="7" type="ORF">UFOVP1217_68</name>
    <name evidence="8" type="ORF">UFOVP1343_52</name>
    <name evidence="9" type="ORF">UFOVP1438_101</name>
    <name evidence="12" type="ORF">UFOVP1541_84</name>
    <name evidence="10" type="ORF">UFOVP1592_97</name>
    <name evidence="1" type="ORF">UFOVP465_146</name>
    <name evidence="2" type="ORF">UFOVP666_4</name>
    <name evidence="3" type="ORF">UFOVP727_81</name>
    <name evidence="11" type="ORF">UFOVP741_84</name>
    <name evidence="4" type="ORF">UFOVP819_32</name>
    <name evidence="5" type="ORF">UFOVP926_55</name>
</gene>
<sequence>MPAQPSEYGNIGDIYIDTVTGDFYGPKTSAGWPDTPFFTALSSATIDAAVLNDRKIHTQSSASSTWNITHELGGRPSVTIVDSAGTVVVGDVVYNSNTSITVSFSAPFSGFAYLT</sequence>
<evidence type="ECO:0000313" key="4">
    <source>
        <dbReference type="EMBL" id="CAB4164543.1"/>
    </source>
</evidence>
<dbReference type="EMBL" id="LR797452">
    <property type="protein sequence ID" value="CAB4217827.1"/>
    <property type="molecule type" value="Genomic_DNA"/>
</dbReference>
<dbReference type="EMBL" id="LR798341">
    <property type="protein sequence ID" value="CAB5225150.1"/>
    <property type="molecule type" value="Genomic_DNA"/>
</dbReference>
<dbReference type="EMBL" id="LR796698">
    <property type="protein sequence ID" value="CAB4160178.1"/>
    <property type="molecule type" value="Genomic_DNA"/>
</dbReference>
<dbReference type="EMBL" id="LR796443">
    <property type="protein sequence ID" value="CAB4145227.1"/>
    <property type="molecule type" value="Genomic_DNA"/>
</dbReference>
<evidence type="ECO:0000313" key="12">
    <source>
        <dbReference type="EMBL" id="CAB5228964.1"/>
    </source>
</evidence>
<dbReference type="EMBL" id="LR797177">
    <property type="protein sequence ID" value="CAB4191636.1"/>
    <property type="molecule type" value="Genomic_DNA"/>
</dbReference>
<dbReference type="EMBL" id="LR796644">
    <property type="protein sequence ID" value="CAB4155399.1"/>
    <property type="molecule type" value="Genomic_DNA"/>
</dbReference>
<dbReference type="EMBL" id="LR797395">
    <property type="protein sequence ID" value="CAB4213147.1"/>
    <property type="molecule type" value="Genomic_DNA"/>
</dbReference>
<proteinExistence type="predicted"/>
<evidence type="ECO:0000313" key="7">
    <source>
        <dbReference type="EMBL" id="CAB4191636.1"/>
    </source>
</evidence>
<evidence type="ECO:0000313" key="11">
    <source>
        <dbReference type="EMBL" id="CAB5225150.1"/>
    </source>
</evidence>
<dbReference type="EMBL" id="LR796878">
    <property type="protein sequence ID" value="CAB4172198.1"/>
    <property type="molecule type" value="Genomic_DNA"/>
</dbReference>
<name>A0A6J5MHM5_9CAUD</name>
<organism evidence="1">
    <name type="scientific">uncultured Caudovirales phage</name>
    <dbReference type="NCBI Taxonomy" id="2100421"/>
    <lineage>
        <taxon>Viruses</taxon>
        <taxon>Duplodnaviria</taxon>
        <taxon>Heunggongvirae</taxon>
        <taxon>Uroviricota</taxon>
        <taxon>Caudoviricetes</taxon>
        <taxon>Peduoviridae</taxon>
        <taxon>Maltschvirus</taxon>
        <taxon>Maltschvirus maltsch</taxon>
    </lineage>
</organism>
<evidence type="ECO:0000313" key="1">
    <source>
        <dbReference type="EMBL" id="CAB4145227.1"/>
    </source>
</evidence>
<dbReference type="EMBL" id="LR798395">
    <property type="protein sequence ID" value="CAB5228964.1"/>
    <property type="molecule type" value="Genomic_DNA"/>
</dbReference>
<evidence type="ECO:0000313" key="3">
    <source>
        <dbReference type="EMBL" id="CAB4160178.1"/>
    </source>
</evidence>
<protein>
    <submittedName>
        <fullName evidence="1">Uncharacterized protein</fullName>
    </submittedName>
</protein>
<dbReference type="EMBL" id="LR797305">
    <property type="protein sequence ID" value="CAB4200598.1"/>
    <property type="molecule type" value="Genomic_DNA"/>
</dbReference>
<evidence type="ECO:0000313" key="6">
    <source>
        <dbReference type="EMBL" id="CAB4178376.1"/>
    </source>
</evidence>
<evidence type="ECO:0000313" key="2">
    <source>
        <dbReference type="EMBL" id="CAB4155399.1"/>
    </source>
</evidence>
<reference evidence="1" key="1">
    <citation type="submission" date="2020-04" db="EMBL/GenBank/DDBJ databases">
        <authorList>
            <person name="Chiriac C."/>
            <person name="Salcher M."/>
            <person name="Ghai R."/>
            <person name="Kavagutti S V."/>
        </authorList>
    </citation>
    <scope>NUCLEOTIDE SEQUENCE</scope>
</reference>
<dbReference type="EMBL" id="LR796961">
    <property type="protein sequence ID" value="CAB4178376.1"/>
    <property type="molecule type" value="Genomic_DNA"/>
</dbReference>
<evidence type="ECO:0000313" key="5">
    <source>
        <dbReference type="EMBL" id="CAB4172198.1"/>
    </source>
</evidence>
<evidence type="ECO:0000313" key="10">
    <source>
        <dbReference type="EMBL" id="CAB4217827.1"/>
    </source>
</evidence>
<accession>A0A6J5MHM5</accession>